<evidence type="ECO:0000313" key="2">
    <source>
        <dbReference type="Proteomes" id="UP000229247"/>
    </source>
</evidence>
<comment type="caution">
    <text evidence="1">The sequence shown here is derived from an EMBL/GenBank/DDBJ whole genome shotgun (WGS) entry which is preliminary data.</text>
</comment>
<feature type="non-terminal residue" evidence="1">
    <location>
        <position position="52"/>
    </location>
</feature>
<protein>
    <submittedName>
        <fullName evidence="1">D-glycerate dehydrogenase</fullName>
    </submittedName>
</protein>
<dbReference type="Gene3D" id="3.40.50.720">
    <property type="entry name" value="NAD(P)-binding Rossmann-like Domain"/>
    <property type="match status" value="1"/>
</dbReference>
<reference evidence="2" key="1">
    <citation type="submission" date="2017-09" db="EMBL/GenBank/DDBJ databases">
        <title>Depth-based differentiation of microbial function through sediment-hosted aquifers and enrichment of novel symbionts in the deep terrestrial subsurface.</title>
        <authorList>
            <person name="Probst A.J."/>
            <person name="Ladd B."/>
            <person name="Jarett J.K."/>
            <person name="Geller-Mcgrath D.E."/>
            <person name="Sieber C.M.K."/>
            <person name="Emerson J.B."/>
            <person name="Anantharaman K."/>
            <person name="Thomas B.C."/>
            <person name="Malmstrom R."/>
            <person name="Stieglmeier M."/>
            <person name="Klingl A."/>
            <person name="Woyke T."/>
            <person name="Ryan C.M."/>
            <person name="Banfield J.F."/>
        </authorList>
    </citation>
    <scope>NUCLEOTIDE SEQUENCE [LARGE SCALE GENOMIC DNA]</scope>
</reference>
<evidence type="ECO:0000313" key="1">
    <source>
        <dbReference type="EMBL" id="PIV38664.1"/>
    </source>
</evidence>
<dbReference type="SUPFAM" id="SSF52283">
    <property type="entry name" value="Formate/glycerate dehydrogenase catalytic domain-like"/>
    <property type="match status" value="1"/>
</dbReference>
<proteinExistence type="predicted"/>
<gene>
    <name evidence="1" type="ORF">COS30_00825</name>
</gene>
<dbReference type="Proteomes" id="UP000229247">
    <property type="component" value="Unassembled WGS sequence"/>
</dbReference>
<accession>A0A2M7D6P0</accession>
<name>A0A2M7D6P0_9BACT</name>
<dbReference type="AlphaFoldDB" id="A0A2M7D6P0"/>
<dbReference type="EMBL" id="PEUE01000023">
    <property type="protein sequence ID" value="PIV38664.1"/>
    <property type="molecule type" value="Genomic_DNA"/>
</dbReference>
<sequence>MPKVFVTRQIPESGIKLLREANFEVEVSDFDGVLPREQLLQKVKGADAILSL</sequence>
<organism evidence="1 2">
    <name type="scientific">Candidatus Portnoybacteria bacterium CG02_land_8_20_14_3_00_45_8</name>
    <dbReference type="NCBI Taxonomy" id="1974807"/>
    <lineage>
        <taxon>Bacteria</taxon>
        <taxon>Candidatus Portnoyibacteriota</taxon>
    </lineage>
</organism>